<keyword evidence="7" id="KW-0677">Repeat</keyword>
<accession>A0AAW1C9L1</accession>
<feature type="domain" description="BACK" evidence="14">
    <location>
        <begin position="319"/>
        <end position="421"/>
    </location>
</feature>
<evidence type="ECO:0000256" key="8">
    <source>
        <dbReference type="ARBA" id="ARBA00023069"/>
    </source>
</evidence>
<proteinExistence type="inferred from homology"/>
<keyword evidence="9" id="KW-0472">Membrane</keyword>
<name>A0AAW1C9L1_CROAD</name>
<keyword evidence="8" id="KW-0969">Cilium</keyword>
<dbReference type="Pfam" id="PF24681">
    <property type="entry name" value="Kelch_KLHDC2_KLHL20_DRC7"/>
    <property type="match status" value="1"/>
</dbReference>
<evidence type="ECO:0000256" key="5">
    <source>
        <dbReference type="ARBA" id="ARBA00022475"/>
    </source>
</evidence>
<evidence type="ECO:0000313" key="15">
    <source>
        <dbReference type="EMBL" id="KAK9410702.1"/>
    </source>
</evidence>
<dbReference type="AlphaFoldDB" id="A0AAW1C9L1"/>
<dbReference type="Gene3D" id="2.30.29.30">
    <property type="entry name" value="Pleckstrin-homology domain (PH domain)/Phosphotyrosine-binding domain (PTB)"/>
    <property type="match status" value="1"/>
</dbReference>
<protein>
    <recommendedName>
        <fullName evidence="12">BBSome complex member BBS5</fullName>
    </recommendedName>
</protein>
<dbReference type="SUPFAM" id="SSF117281">
    <property type="entry name" value="Kelch motif"/>
    <property type="match status" value="1"/>
</dbReference>
<dbReference type="FunFam" id="2.30.29.30:FF:000232">
    <property type="entry name" value="Bardet-Biedl syndrome 5 isoform 1"/>
    <property type="match status" value="1"/>
</dbReference>
<organism evidence="15 16">
    <name type="scientific">Crotalus adamanteus</name>
    <name type="common">Eastern diamondback rattlesnake</name>
    <dbReference type="NCBI Taxonomy" id="8729"/>
    <lineage>
        <taxon>Eukaryota</taxon>
        <taxon>Metazoa</taxon>
        <taxon>Chordata</taxon>
        <taxon>Craniata</taxon>
        <taxon>Vertebrata</taxon>
        <taxon>Euteleostomi</taxon>
        <taxon>Lepidosauria</taxon>
        <taxon>Squamata</taxon>
        <taxon>Bifurcata</taxon>
        <taxon>Unidentata</taxon>
        <taxon>Episquamata</taxon>
        <taxon>Toxicofera</taxon>
        <taxon>Serpentes</taxon>
        <taxon>Colubroidea</taxon>
        <taxon>Viperidae</taxon>
        <taxon>Crotalinae</taxon>
        <taxon>Crotalus</taxon>
    </lineage>
</organism>
<evidence type="ECO:0000256" key="1">
    <source>
        <dbReference type="ARBA" id="ARBA00004309"/>
    </source>
</evidence>
<gene>
    <name evidence="15" type="ORF">NXF25_001877</name>
</gene>
<dbReference type="GO" id="GO:0036064">
    <property type="term" value="C:ciliary basal body"/>
    <property type="evidence" value="ECO:0007669"/>
    <property type="project" value="TreeGrafter"/>
</dbReference>
<dbReference type="InterPro" id="IPR011993">
    <property type="entry name" value="PH-like_dom_sf"/>
</dbReference>
<keyword evidence="4" id="KW-0880">Kelch repeat</keyword>
<evidence type="ECO:0000256" key="7">
    <source>
        <dbReference type="ARBA" id="ARBA00022737"/>
    </source>
</evidence>
<keyword evidence="6" id="KW-0963">Cytoplasm</keyword>
<keyword evidence="16" id="KW-1185">Reference proteome</keyword>
<comment type="subcellular location">
    <subcellularLocation>
        <location evidence="1">Cell projection</location>
        <location evidence="1">Cilium membrane</location>
    </subcellularLocation>
    <subcellularLocation>
        <location evidence="2">Cytoplasm</location>
        <location evidence="2">Cytoskeleton</location>
        <location evidence="2">Microtubule organizing center</location>
        <location evidence="2">Centrosome</location>
        <location evidence="2">Centriolar satellite</location>
    </subcellularLocation>
</comment>
<dbReference type="InterPro" id="IPR006606">
    <property type="entry name" value="BBL5"/>
</dbReference>
<dbReference type="SMART" id="SM00683">
    <property type="entry name" value="DM16"/>
    <property type="match status" value="2"/>
</dbReference>
<keyword evidence="5" id="KW-1003">Cell membrane</keyword>
<evidence type="ECO:0000256" key="2">
    <source>
        <dbReference type="ARBA" id="ARBA00004607"/>
    </source>
</evidence>
<comment type="caution">
    <text evidence="15">The sequence shown here is derived from an EMBL/GenBank/DDBJ whole genome shotgun (WGS) entry which is preliminary data.</text>
</comment>
<evidence type="ECO:0000256" key="6">
    <source>
        <dbReference type="ARBA" id="ARBA00022490"/>
    </source>
</evidence>
<dbReference type="GO" id="GO:0032266">
    <property type="term" value="F:phosphatidylinositol-3-phosphate binding"/>
    <property type="evidence" value="ECO:0007669"/>
    <property type="project" value="TreeGrafter"/>
</dbReference>
<evidence type="ECO:0000256" key="3">
    <source>
        <dbReference type="ARBA" id="ARBA00005822"/>
    </source>
</evidence>
<reference evidence="15 16" key="1">
    <citation type="journal article" date="2024" name="Proc. Natl. Acad. Sci. U.S.A.">
        <title>The genetic regulatory architecture and epigenomic basis for age-related changes in rattlesnake venom.</title>
        <authorList>
            <person name="Hogan M.P."/>
            <person name="Holding M.L."/>
            <person name="Nystrom G.S."/>
            <person name="Colston T.J."/>
            <person name="Bartlett D.A."/>
            <person name="Mason A.J."/>
            <person name="Ellsworth S.A."/>
            <person name="Rautsaw R.M."/>
            <person name="Lawrence K.C."/>
            <person name="Strickland J.L."/>
            <person name="He B."/>
            <person name="Fraser P."/>
            <person name="Margres M.J."/>
            <person name="Gilbert D.M."/>
            <person name="Gibbs H.L."/>
            <person name="Parkinson C.L."/>
            <person name="Rokyta D.R."/>
        </authorList>
    </citation>
    <scope>NUCLEOTIDE SEQUENCE [LARGE SCALE GENOMIC DNA]</scope>
    <source>
        <strain evidence="15">DRR0105</strain>
    </source>
</reference>
<dbReference type="InterPro" id="IPR006652">
    <property type="entry name" value="Kelch_1"/>
</dbReference>
<evidence type="ECO:0000313" key="16">
    <source>
        <dbReference type="Proteomes" id="UP001474421"/>
    </source>
</evidence>
<keyword evidence="11" id="KW-0966">Cell projection</keyword>
<dbReference type="InterPro" id="IPR014003">
    <property type="entry name" value="BBS5_PH"/>
</dbReference>
<dbReference type="Proteomes" id="UP001474421">
    <property type="component" value="Unassembled WGS sequence"/>
</dbReference>
<dbReference type="InterPro" id="IPR011705">
    <property type="entry name" value="BACK"/>
</dbReference>
<dbReference type="GO" id="GO:0034451">
    <property type="term" value="C:centriolar satellite"/>
    <property type="evidence" value="ECO:0007669"/>
    <property type="project" value="UniProtKB-SubCell"/>
</dbReference>
<dbReference type="PANTHER" id="PTHR21351:SF0">
    <property type="entry name" value="BARDET-BIEDL SYNDROME 5 PROTEIN"/>
    <property type="match status" value="1"/>
</dbReference>
<keyword evidence="10" id="KW-0206">Cytoskeleton</keyword>
<dbReference type="EMBL" id="JAOTOJ010000001">
    <property type="protein sequence ID" value="KAK9410702.1"/>
    <property type="molecule type" value="Genomic_DNA"/>
</dbReference>
<evidence type="ECO:0000256" key="11">
    <source>
        <dbReference type="ARBA" id="ARBA00023273"/>
    </source>
</evidence>
<evidence type="ECO:0000256" key="4">
    <source>
        <dbReference type="ARBA" id="ARBA00022441"/>
    </source>
</evidence>
<comment type="similarity">
    <text evidence="3">Belongs to the BBS5 family.</text>
</comment>
<dbReference type="GO" id="GO:0034464">
    <property type="term" value="C:BBSome"/>
    <property type="evidence" value="ECO:0007669"/>
    <property type="project" value="InterPro"/>
</dbReference>
<dbReference type="Pfam" id="PF07707">
    <property type="entry name" value="BACK"/>
    <property type="match status" value="1"/>
</dbReference>
<evidence type="ECO:0000256" key="12">
    <source>
        <dbReference type="ARBA" id="ARBA00047191"/>
    </source>
</evidence>
<dbReference type="FunFam" id="1.25.40.420:FF:000001">
    <property type="entry name" value="Kelch-like family member 12"/>
    <property type="match status" value="1"/>
</dbReference>
<dbReference type="Gene3D" id="1.25.40.420">
    <property type="match status" value="1"/>
</dbReference>
<dbReference type="InterPro" id="IPR015915">
    <property type="entry name" value="Kelch-typ_b-propeller"/>
</dbReference>
<dbReference type="FunFam" id="2.120.10.80:FF:000025">
    <property type="entry name" value="Kelch-like family member 41"/>
    <property type="match status" value="1"/>
</dbReference>
<evidence type="ECO:0000256" key="9">
    <source>
        <dbReference type="ARBA" id="ARBA00023136"/>
    </source>
</evidence>
<dbReference type="PANTHER" id="PTHR21351">
    <property type="entry name" value="BARDET-BIEDL SYNDROME PROTEIN 5"/>
    <property type="match status" value="1"/>
</dbReference>
<dbReference type="GO" id="GO:0060271">
    <property type="term" value="P:cilium assembly"/>
    <property type="evidence" value="ECO:0007669"/>
    <property type="project" value="TreeGrafter"/>
</dbReference>
<evidence type="ECO:0000256" key="10">
    <source>
        <dbReference type="ARBA" id="ARBA00023212"/>
    </source>
</evidence>
<evidence type="ECO:0000259" key="13">
    <source>
        <dbReference type="SMART" id="SM00683"/>
    </source>
</evidence>
<evidence type="ECO:0000259" key="14">
    <source>
        <dbReference type="SMART" id="SM00875"/>
    </source>
</evidence>
<feature type="domain" description="BBSome complex member BBS5 PH" evidence="13">
    <location>
        <begin position="31"/>
        <end position="85"/>
    </location>
</feature>
<feature type="domain" description="BBSome complex member BBS5 PH" evidence="13">
    <location>
        <begin position="161"/>
        <end position="215"/>
    </location>
</feature>
<dbReference type="Pfam" id="PF07289">
    <property type="entry name" value="BBL5"/>
    <property type="match status" value="1"/>
</dbReference>
<dbReference type="GO" id="GO:0060170">
    <property type="term" value="C:ciliary membrane"/>
    <property type="evidence" value="ECO:0007669"/>
    <property type="project" value="UniProtKB-SubCell"/>
</dbReference>
<dbReference type="SMART" id="SM00875">
    <property type="entry name" value="BACK"/>
    <property type="match status" value="1"/>
</dbReference>
<sequence>MAAAATADSLWEDRDVRFDISSQQMKMRPGEVLIDCLEPIEDTKGNNGEKGRLLVTNLRIIWHSVVLPRVNLSVGYNCFVNTTTRTANSKLRGQTEALYILTKCNNTRFEFIFTNVIPGSPRLFASVISVHRAYETSKMYRELKLRSALIQNKQLRLLPKEQVYDKINGVWNLSSDQGNLGTFFITNVRVVWHANMNDSFNVSIPYLQIRSIKIRDSKFGLALVIESSQATGGYVLGFKIDPTEKLEETAKEINSLHKVFSVSPIFGVDYEMEEKPQQLEDLTVEQIEEDVEIEANEQTDAFVAYFADGNKKRLAVGNCLAILRLGLLLDCPRLALSARDFVSDHFVKICKEEDFMQLAPHELISIISPDSLNVEKEEVVFEAVMRWVKSDKENRVKSLEEVFDCIRFRLMEEKYFKDHVEKEDIIKSNPDLSKKIKVIKDAFGGKLPEPTKAAGKSAKGEVNGDVGNEDLLPGFLNDVPRHGMFVKDLILLINDTATVAYDPTENECYLAALSELIPRNHSSIVTKPKQVYVVGGLYVDEENKERPFQSYFFQLDTITSEWIGLPPLPSARCLFGLGESENKVYVIAGKDLQTEESLDSVLCYDPESIKWNEVKKFPLKVYGHATASHNGAIYCLGGKTDDKKCTNRVFIYNSKRGDWRDLPPMKLARSMFGVAIHKGKIVVAGGVTEEGLSASVEALDLTTNKWEVMPEFPQERSSISLVELSGSLYAIGGFAMVQLESKEFAPNEVNDIWKYDDEKKEWCGMLKEIRYASGASCLSIGLNMFKLSKL</sequence>
<dbReference type="Gene3D" id="2.120.10.80">
    <property type="entry name" value="Kelch-type beta propeller"/>
    <property type="match status" value="1"/>
</dbReference>
<dbReference type="SMART" id="SM00612">
    <property type="entry name" value="Kelch"/>
    <property type="match status" value="4"/>
</dbReference>